<dbReference type="AlphaFoldDB" id="A0A7H1J458"/>
<keyword evidence="8" id="KW-1185">Reference proteome</keyword>
<dbReference type="EMBL" id="CP061081">
    <property type="protein sequence ID" value="QNT05274.1"/>
    <property type="molecule type" value="Genomic_DNA"/>
</dbReference>
<dbReference type="InterPro" id="IPR011766">
    <property type="entry name" value="TPP_enzyme_TPP-bd"/>
</dbReference>
<protein>
    <submittedName>
        <fullName evidence="7">Thiamine pyrophosphate-binding protein</fullName>
    </submittedName>
</protein>
<dbReference type="InterPro" id="IPR045229">
    <property type="entry name" value="TPP_enz"/>
</dbReference>
<dbReference type="InterPro" id="IPR012001">
    <property type="entry name" value="Thiamin_PyroP_enz_TPP-bd_dom"/>
</dbReference>
<reference evidence="7 8" key="1">
    <citation type="submission" date="2020-09" db="EMBL/GenBank/DDBJ databases">
        <title>Complete genome sequence of an Arctic sea ice bacterium Marinomonas arctica BSI20414.</title>
        <authorList>
            <person name="Liao L."/>
            <person name="Chen B."/>
        </authorList>
    </citation>
    <scope>NUCLEOTIDE SEQUENCE [LARGE SCALE GENOMIC DNA]</scope>
    <source>
        <strain evidence="7 8">BSI20414</strain>
    </source>
</reference>
<dbReference type="FunFam" id="3.40.50.970:FF:000007">
    <property type="entry name" value="Acetolactate synthase"/>
    <property type="match status" value="1"/>
</dbReference>
<dbReference type="Pfam" id="PF02776">
    <property type="entry name" value="TPP_enzyme_N"/>
    <property type="match status" value="1"/>
</dbReference>
<gene>
    <name evidence="7" type="ORF">IBG28_16540</name>
</gene>
<evidence type="ECO:0000313" key="7">
    <source>
        <dbReference type="EMBL" id="QNT05274.1"/>
    </source>
</evidence>
<keyword evidence="2 3" id="KW-0786">Thiamine pyrophosphate</keyword>
<dbReference type="InterPro" id="IPR029035">
    <property type="entry name" value="DHS-like_NAD/FAD-binding_dom"/>
</dbReference>
<evidence type="ECO:0000259" key="6">
    <source>
        <dbReference type="Pfam" id="PF02776"/>
    </source>
</evidence>
<dbReference type="KEGG" id="mard:IBG28_16540"/>
<comment type="similarity">
    <text evidence="1 3">Belongs to the TPP enzyme family.</text>
</comment>
<dbReference type="GO" id="GO:0005948">
    <property type="term" value="C:acetolactate synthase complex"/>
    <property type="evidence" value="ECO:0007669"/>
    <property type="project" value="TreeGrafter"/>
</dbReference>
<evidence type="ECO:0000256" key="1">
    <source>
        <dbReference type="ARBA" id="ARBA00007812"/>
    </source>
</evidence>
<dbReference type="Pfam" id="PF00205">
    <property type="entry name" value="TPP_enzyme_M"/>
    <property type="match status" value="1"/>
</dbReference>
<dbReference type="GO" id="GO:0030976">
    <property type="term" value="F:thiamine pyrophosphate binding"/>
    <property type="evidence" value="ECO:0007669"/>
    <property type="project" value="InterPro"/>
</dbReference>
<dbReference type="Gene3D" id="3.40.50.1220">
    <property type="entry name" value="TPP-binding domain"/>
    <property type="match status" value="1"/>
</dbReference>
<feature type="domain" description="Thiamine pyrophosphate enzyme central" evidence="4">
    <location>
        <begin position="204"/>
        <end position="334"/>
    </location>
</feature>
<dbReference type="CDD" id="cd07035">
    <property type="entry name" value="TPP_PYR_POX_like"/>
    <property type="match status" value="1"/>
</dbReference>
<dbReference type="Gene3D" id="3.40.50.970">
    <property type="match status" value="2"/>
</dbReference>
<name>A0A7H1J458_9GAMM</name>
<dbReference type="GO" id="GO:0009097">
    <property type="term" value="P:isoleucine biosynthetic process"/>
    <property type="evidence" value="ECO:0007669"/>
    <property type="project" value="TreeGrafter"/>
</dbReference>
<evidence type="ECO:0000259" key="4">
    <source>
        <dbReference type="Pfam" id="PF00205"/>
    </source>
</evidence>
<evidence type="ECO:0000313" key="8">
    <source>
        <dbReference type="Proteomes" id="UP000516370"/>
    </source>
</evidence>
<dbReference type="RefSeq" id="WP_111609047.1">
    <property type="nucleotide sequence ID" value="NZ_BMLJ01000027.1"/>
</dbReference>
<proteinExistence type="inferred from homology"/>
<dbReference type="Proteomes" id="UP000516370">
    <property type="component" value="Chromosome"/>
</dbReference>
<evidence type="ECO:0000256" key="3">
    <source>
        <dbReference type="RuleBase" id="RU362132"/>
    </source>
</evidence>
<dbReference type="InterPro" id="IPR012000">
    <property type="entry name" value="Thiamin_PyroP_enz_cen_dom"/>
</dbReference>
<feature type="domain" description="Thiamine pyrophosphate enzyme N-terminal TPP-binding" evidence="6">
    <location>
        <begin position="1"/>
        <end position="125"/>
    </location>
</feature>
<feature type="domain" description="Thiamine pyrophosphate enzyme TPP-binding" evidence="5">
    <location>
        <begin position="393"/>
        <end position="541"/>
    </location>
</feature>
<sequence length="569" mass="62320">MKVSDAVAKILAANNVTYGFELIGGMITHLVDSINQYGKTKLVSMHHEQGAAFAAGAIARASNHKQLGVALGTSGPGATNLITGIADCWLDSHPCIFLTGQVNTHELKGELGIRQQGFQELDSVALVNSITKYAIQTLEPNLLPKQLQYAIDTALEGRPGPVLLDIPMDVQRAEIDDYLVEEVLSAIELKNNATAVTNHLQECDKLIEYLNQSKKPLFLFGGGAANSKALPSFIENLSSANIPYVSSLKGSEKVFATDSYFGMIGAYGTRAANYALQNCDLLVVLGSRLDVRQTGAKVEEFAKNAKIIQIDLDKSQLSNRVKCESIHANIDDVLNFFIAQGLLDKAIDWNTELKEKEAILLIDEYSDWSISPFQLFNCLNEKFKDIPVQYVADVGNNQMWAAHTLRINKNQACHHSGGLGAMGFALPTGIGLHYATNNAVVVITGDGGIQLNIQELDIIAREGLPVMIVLMNNYSLGMVRGFQELYFDGRNSSTYWGGYGCDFQKISQGYQTNSVKVDSLQGFESAVSQFIKNPTPLLVEVIMQDARECRPRLEYGNTLDKQTPILDEK</sequence>
<dbReference type="Pfam" id="PF02775">
    <property type="entry name" value="TPP_enzyme_C"/>
    <property type="match status" value="1"/>
</dbReference>
<accession>A0A7H1J458</accession>
<organism evidence="7 8">
    <name type="scientific">Marinomonas arctica</name>
    <dbReference type="NCBI Taxonomy" id="383750"/>
    <lineage>
        <taxon>Bacteria</taxon>
        <taxon>Pseudomonadati</taxon>
        <taxon>Pseudomonadota</taxon>
        <taxon>Gammaproteobacteria</taxon>
        <taxon>Oceanospirillales</taxon>
        <taxon>Oceanospirillaceae</taxon>
        <taxon>Marinomonas</taxon>
    </lineage>
</organism>
<dbReference type="GO" id="GO:0000287">
    <property type="term" value="F:magnesium ion binding"/>
    <property type="evidence" value="ECO:0007669"/>
    <property type="project" value="InterPro"/>
</dbReference>
<dbReference type="PANTHER" id="PTHR18968:SF142">
    <property type="entry name" value="ACETOLACTATE SYNTHASE"/>
    <property type="match status" value="1"/>
</dbReference>
<dbReference type="SUPFAM" id="SSF52518">
    <property type="entry name" value="Thiamin diphosphate-binding fold (THDP-binding)"/>
    <property type="match status" value="2"/>
</dbReference>
<evidence type="ECO:0000259" key="5">
    <source>
        <dbReference type="Pfam" id="PF02775"/>
    </source>
</evidence>
<dbReference type="GO" id="GO:0009099">
    <property type="term" value="P:L-valine biosynthetic process"/>
    <property type="evidence" value="ECO:0007669"/>
    <property type="project" value="TreeGrafter"/>
</dbReference>
<dbReference type="InterPro" id="IPR029061">
    <property type="entry name" value="THDP-binding"/>
</dbReference>
<dbReference type="SUPFAM" id="SSF52467">
    <property type="entry name" value="DHS-like NAD/FAD-binding domain"/>
    <property type="match status" value="1"/>
</dbReference>
<dbReference type="GO" id="GO:0050660">
    <property type="term" value="F:flavin adenine dinucleotide binding"/>
    <property type="evidence" value="ECO:0007669"/>
    <property type="project" value="TreeGrafter"/>
</dbReference>
<evidence type="ECO:0000256" key="2">
    <source>
        <dbReference type="ARBA" id="ARBA00023052"/>
    </source>
</evidence>
<dbReference type="GO" id="GO:0003984">
    <property type="term" value="F:acetolactate synthase activity"/>
    <property type="evidence" value="ECO:0007669"/>
    <property type="project" value="TreeGrafter"/>
</dbReference>
<dbReference type="OrthoDB" id="9785953at2"/>
<dbReference type="PANTHER" id="PTHR18968">
    <property type="entry name" value="THIAMINE PYROPHOSPHATE ENZYMES"/>
    <property type="match status" value="1"/>
</dbReference>